<dbReference type="InterPro" id="IPR036890">
    <property type="entry name" value="HATPase_C_sf"/>
</dbReference>
<gene>
    <name evidence="1" type="ORF">SAMN04488511_1098</name>
</gene>
<keyword evidence="1" id="KW-0418">Kinase</keyword>
<dbReference type="STRING" id="332999.SAMN04488511_1098"/>
<keyword evidence="2" id="KW-1185">Reference proteome</keyword>
<dbReference type="AlphaFoldDB" id="A0A1I0TEG8"/>
<reference evidence="2" key="1">
    <citation type="submission" date="2016-10" db="EMBL/GenBank/DDBJ databases">
        <authorList>
            <person name="Varghese N."/>
            <person name="Submissions S."/>
        </authorList>
    </citation>
    <scope>NUCLEOTIDE SEQUENCE [LARGE SCALE GENOMIC DNA]</scope>
    <source>
        <strain evidence="2">DSM 18130</strain>
    </source>
</reference>
<protein>
    <submittedName>
        <fullName evidence="1">Histidine kinase-, DNA gyrase B-, and HSP90-like ATPase</fullName>
    </submittedName>
</protein>
<dbReference type="Pfam" id="PF13589">
    <property type="entry name" value="HATPase_c_3"/>
    <property type="match status" value="1"/>
</dbReference>
<organism evidence="1 2">
    <name type="scientific">Pedobacter suwonensis</name>
    <dbReference type="NCBI Taxonomy" id="332999"/>
    <lineage>
        <taxon>Bacteria</taxon>
        <taxon>Pseudomonadati</taxon>
        <taxon>Bacteroidota</taxon>
        <taxon>Sphingobacteriia</taxon>
        <taxon>Sphingobacteriales</taxon>
        <taxon>Sphingobacteriaceae</taxon>
        <taxon>Pedobacter</taxon>
    </lineage>
</organism>
<dbReference type="EMBL" id="FOJM01000009">
    <property type="protein sequence ID" value="SFA50188.1"/>
    <property type="molecule type" value="Genomic_DNA"/>
</dbReference>
<proteinExistence type="predicted"/>
<name>A0A1I0TEG8_9SPHI</name>
<dbReference type="OrthoDB" id="9816482at2"/>
<evidence type="ECO:0000313" key="1">
    <source>
        <dbReference type="EMBL" id="SFA50188.1"/>
    </source>
</evidence>
<evidence type="ECO:0000313" key="2">
    <source>
        <dbReference type="Proteomes" id="UP000198836"/>
    </source>
</evidence>
<keyword evidence="1" id="KW-0808">Transferase</keyword>
<dbReference type="SUPFAM" id="SSF55874">
    <property type="entry name" value="ATPase domain of HSP90 chaperone/DNA topoisomerase II/histidine kinase"/>
    <property type="match status" value="1"/>
</dbReference>
<dbReference type="GO" id="GO:0016301">
    <property type="term" value="F:kinase activity"/>
    <property type="evidence" value="ECO:0007669"/>
    <property type="project" value="UniProtKB-KW"/>
</dbReference>
<accession>A0A1I0TEG8</accession>
<dbReference type="Proteomes" id="UP000198836">
    <property type="component" value="Unassembled WGS sequence"/>
</dbReference>
<sequence>MENDAKLTLKFDPNTIEHLGISLYSKLPSVLSELISNSWDADSEKVIVKFYDNASLKEIFYQDFGEGMTFDELNEKYLLIGRNRRSAMSDITAKGRRVIGKKGLGKLAVFGICDEIEVISIKDGIENHFIMNLLDIKASQNNVYSPRILKYNEVNTKDNSGLILKLKQIRRKSGFNLEELAVSLSKKFLIFDQMETKLYLNDAEEKIVTNELKFNDLKKQFEWTFPDIKYDENYTYWSNIKGSIITAETPIKDTEMSGIYLTSRGKIVNTANFYGLRDNDQFHSYVTGYLEVDFIDEFDEDVISTDRHSLNWENDNTKDLQSYIQKVIKKIGTEWREKRSMRKRTEIRESSSLDIAEWQNSLPTYERELSNKIINPILQNANIDVEESKNIINNVIDKFENKIFKDYASAIADVSRPEDIPQLLKLMDDWKAIETRQFHDIAISRVEVIKQFEEYVDTNTKEVPTLHNFLKKFSWLLDPRILEFKDEVTYTKLLMETYPEDSLDLADRRIDFLCSNALGEILYVIEIKRSNFRVDKNALEQAYEYGAFLKDKYASQTGFSKVVCYVVGGSKSADNLFKRKEETYAGTGEVFVKTYRELLEQSKEYHKEFIDAYDKREKKDN</sequence>
<dbReference type="Gene3D" id="3.30.565.10">
    <property type="entry name" value="Histidine kinase-like ATPase, C-terminal domain"/>
    <property type="match status" value="1"/>
</dbReference>
<dbReference type="RefSeq" id="WP_090983836.1">
    <property type="nucleotide sequence ID" value="NZ_FOJM01000009.1"/>
</dbReference>